<dbReference type="InterPro" id="IPR036397">
    <property type="entry name" value="RNaseH_sf"/>
</dbReference>
<dbReference type="Gene3D" id="3.30.420.10">
    <property type="entry name" value="Ribonuclease H-like superfamily/Ribonuclease H"/>
    <property type="match status" value="1"/>
</dbReference>
<evidence type="ECO:0000256" key="4">
    <source>
        <dbReference type="SAM" id="MobiDB-lite"/>
    </source>
</evidence>
<dbReference type="GO" id="GO:0003676">
    <property type="term" value="F:nucleic acid binding"/>
    <property type="evidence" value="ECO:0007669"/>
    <property type="project" value="InterPro"/>
</dbReference>
<dbReference type="GO" id="GO:0005829">
    <property type="term" value="C:cytosol"/>
    <property type="evidence" value="ECO:0007669"/>
    <property type="project" value="TreeGrafter"/>
</dbReference>
<keyword evidence="3" id="KW-0269">Exonuclease</keyword>
<dbReference type="RefSeq" id="WP_143051321.1">
    <property type="nucleotide sequence ID" value="NZ_FNSV01000004.1"/>
</dbReference>
<evidence type="ECO:0000256" key="3">
    <source>
        <dbReference type="ARBA" id="ARBA00022839"/>
    </source>
</evidence>
<dbReference type="InterPro" id="IPR012337">
    <property type="entry name" value="RNaseH-like_sf"/>
</dbReference>
<accession>A0A1H4IIL0</accession>
<feature type="compositionally biased region" description="Basic and acidic residues" evidence="4">
    <location>
        <begin position="10"/>
        <end position="21"/>
    </location>
</feature>
<keyword evidence="2" id="KW-0378">Hydrolase</keyword>
<dbReference type="GO" id="GO:0008408">
    <property type="term" value="F:3'-5' exonuclease activity"/>
    <property type="evidence" value="ECO:0007669"/>
    <property type="project" value="TreeGrafter"/>
</dbReference>
<protein>
    <submittedName>
        <fullName evidence="6">DNA polymerase-3 subunit epsilon</fullName>
    </submittedName>
</protein>
<dbReference type="PANTHER" id="PTHR30231">
    <property type="entry name" value="DNA POLYMERASE III SUBUNIT EPSILON"/>
    <property type="match status" value="1"/>
</dbReference>
<dbReference type="SUPFAM" id="SSF53098">
    <property type="entry name" value="Ribonuclease H-like"/>
    <property type="match status" value="1"/>
</dbReference>
<dbReference type="AlphaFoldDB" id="A0A1H4IIL0"/>
<dbReference type="EMBL" id="FNSV01000004">
    <property type="protein sequence ID" value="SEB33168.1"/>
    <property type="molecule type" value="Genomic_DNA"/>
</dbReference>
<evidence type="ECO:0000256" key="2">
    <source>
        <dbReference type="ARBA" id="ARBA00022801"/>
    </source>
</evidence>
<evidence type="ECO:0000256" key="1">
    <source>
        <dbReference type="ARBA" id="ARBA00022722"/>
    </source>
</evidence>
<gene>
    <name evidence="6" type="ORF">SAMN04490239_0665</name>
</gene>
<dbReference type="SMART" id="SM00479">
    <property type="entry name" value="EXOIII"/>
    <property type="match status" value="1"/>
</dbReference>
<reference evidence="7" key="1">
    <citation type="submission" date="2016-10" db="EMBL/GenBank/DDBJ databases">
        <authorList>
            <person name="Varghese N."/>
            <person name="Submissions S."/>
        </authorList>
    </citation>
    <scope>NUCLEOTIDE SEQUENCE [LARGE SCALE GENOMIC DNA]</scope>
    <source>
        <strain evidence="7">DSM 44498</strain>
    </source>
</reference>
<proteinExistence type="predicted"/>
<dbReference type="Pfam" id="PF00929">
    <property type="entry name" value="RNase_T"/>
    <property type="match status" value="1"/>
</dbReference>
<sequence>MTRKLGWRRRGADHGRVDESNSRQPPNWRSSNYLVIDLETTGLDTCNDHIVSYGAVPIREGRIATSEATYSLVRSERESSEAALRTHCLRRQDLAAAPSVGECVDRLDELLRGHILVAHGAWIEHSFLRRAFKCSQRLFTYDVIDTAKLASLVLDVSVGPNQSIGLEYATSRMGLPVHTPHHALGTR</sequence>
<evidence type="ECO:0000259" key="5">
    <source>
        <dbReference type="SMART" id="SM00479"/>
    </source>
</evidence>
<dbReference type="PANTHER" id="PTHR30231:SF4">
    <property type="entry name" value="PROTEIN NEN2"/>
    <property type="match status" value="1"/>
</dbReference>
<dbReference type="CDD" id="cd06127">
    <property type="entry name" value="DEDDh"/>
    <property type="match status" value="1"/>
</dbReference>
<dbReference type="Proteomes" id="UP000183561">
    <property type="component" value="Unassembled WGS sequence"/>
</dbReference>
<dbReference type="InterPro" id="IPR013520">
    <property type="entry name" value="Ribonucl_H"/>
</dbReference>
<evidence type="ECO:0000313" key="7">
    <source>
        <dbReference type="Proteomes" id="UP000183561"/>
    </source>
</evidence>
<name>A0A1H4IIL0_9NOCA</name>
<feature type="region of interest" description="Disordered" evidence="4">
    <location>
        <begin position="1"/>
        <end position="26"/>
    </location>
</feature>
<organism evidence="6 7">
    <name type="scientific">Rhodococcus koreensis</name>
    <dbReference type="NCBI Taxonomy" id="99653"/>
    <lineage>
        <taxon>Bacteria</taxon>
        <taxon>Bacillati</taxon>
        <taxon>Actinomycetota</taxon>
        <taxon>Actinomycetes</taxon>
        <taxon>Mycobacteriales</taxon>
        <taxon>Nocardiaceae</taxon>
        <taxon>Rhodococcus</taxon>
    </lineage>
</organism>
<feature type="domain" description="Exonuclease" evidence="5">
    <location>
        <begin position="32"/>
        <end position="187"/>
    </location>
</feature>
<evidence type="ECO:0000313" key="6">
    <source>
        <dbReference type="EMBL" id="SEB33168.1"/>
    </source>
</evidence>
<keyword evidence="7" id="KW-1185">Reference proteome</keyword>
<keyword evidence="1" id="KW-0540">Nuclease</keyword>
<dbReference type="OrthoDB" id="190275at2"/>